<dbReference type="PANTHER" id="PTHR22963">
    <property type="entry name" value="ENDOGLIN-RELATED"/>
    <property type="match status" value="1"/>
</dbReference>
<dbReference type="PROSITE" id="PS50026">
    <property type="entry name" value="EGF_3"/>
    <property type="match status" value="8"/>
</dbReference>
<dbReference type="OrthoDB" id="7783995at2759"/>
<keyword evidence="1" id="KW-1015">Disulfide bond</keyword>
<feature type="domain" description="EGF-like" evidence="4">
    <location>
        <begin position="257"/>
        <end position="295"/>
    </location>
</feature>
<dbReference type="Proteomes" id="UP001107558">
    <property type="component" value="Chromosome 1"/>
</dbReference>
<keyword evidence="7" id="KW-1185">Reference proteome</keyword>
<feature type="domain" description="ZP" evidence="5">
    <location>
        <begin position="2288"/>
        <end position="2530"/>
    </location>
</feature>
<feature type="transmembrane region" description="Helical" evidence="3">
    <location>
        <begin position="2604"/>
        <end position="2630"/>
    </location>
</feature>
<feature type="domain" description="EGF-like" evidence="4">
    <location>
        <begin position="1326"/>
        <end position="1365"/>
    </location>
</feature>
<feature type="domain" description="EGF-like" evidence="4">
    <location>
        <begin position="150"/>
        <end position="189"/>
    </location>
</feature>
<keyword evidence="3" id="KW-1133">Transmembrane helix</keyword>
<feature type="domain" description="EGF-like" evidence="4">
    <location>
        <begin position="105"/>
        <end position="142"/>
    </location>
</feature>
<keyword evidence="3" id="KW-0812">Transmembrane</keyword>
<dbReference type="InterPro" id="IPR000742">
    <property type="entry name" value="EGF"/>
</dbReference>
<dbReference type="PANTHER" id="PTHR22963:SF39">
    <property type="entry name" value="DUMPY"/>
    <property type="match status" value="1"/>
</dbReference>
<dbReference type="PROSITE" id="PS01186">
    <property type="entry name" value="EGF_2"/>
    <property type="match status" value="8"/>
</dbReference>
<protein>
    <submittedName>
        <fullName evidence="6">Uncharacterized protein</fullName>
    </submittedName>
</protein>
<evidence type="ECO:0000259" key="5">
    <source>
        <dbReference type="PROSITE" id="PS51034"/>
    </source>
</evidence>
<feature type="domain" description="EGF-like" evidence="4">
    <location>
        <begin position="1449"/>
        <end position="1488"/>
    </location>
</feature>
<dbReference type="InterPro" id="IPR003645">
    <property type="entry name" value="Fol_N"/>
</dbReference>
<feature type="domain" description="EGF-like" evidence="4">
    <location>
        <begin position="1704"/>
        <end position="1743"/>
    </location>
</feature>
<evidence type="ECO:0000313" key="6">
    <source>
        <dbReference type="EMBL" id="KAG5682028.1"/>
    </source>
</evidence>
<feature type="disulfide bond" evidence="1">
    <location>
        <begin position="108"/>
        <end position="118"/>
    </location>
</feature>
<dbReference type="SMART" id="SM00274">
    <property type="entry name" value="FOLN"/>
    <property type="match status" value="7"/>
</dbReference>
<dbReference type="PROSITE" id="PS51034">
    <property type="entry name" value="ZP_2"/>
    <property type="match status" value="1"/>
</dbReference>
<evidence type="ECO:0000256" key="3">
    <source>
        <dbReference type="SAM" id="Phobius"/>
    </source>
</evidence>
<organism evidence="6 7">
    <name type="scientific">Polypedilum vanderplanki</name>
    <name type="common">Sleeping chironomid midge</name>
    <dbReference type="NCBI Taxonomy" id="319348"/>
    <lineage>
        <taxon>Eukaryota</taxon>
        <taxon>Metazoa</taxon>
        <taxon>Ecdysozoa</taxon>
        <taxon>Arthropoda</taxon>
        <taxon>Hexapoda</taxon>
        <taxon>Insecta</taxon>
        <taxon>Pterygota</taxon>
        <taxon>Neoptera</taxon>
        <taxon>Endopterygota</taxon>
        <taxon>Diptera</taxon>
        <taxon>Nematocera</taxon>
        <taxon>Chironomoidea</taxon>
        <taxon>Chironomidae</taxon>
        <taxon>Chironominae</taxon>
        <taxon>Polypedilum</taxon>
        <taxon>Polypedilum</taxon>
    </lineage>
</organism>
<dbReference type="EMBL" id="JADBJN010000001">
    <property type="protein sequence ID" value="KAG5682028.1"/>
    <property type="molecule type" value="Genomic_DNA"/>
</dbReference>
<accession>A0A9J6CJ53</accession>
<evidence type="ECO:0000256" key="1">
    <source>
        <dbReference type="PROSITE-ProRule" id="PRU00076"/>
    </source>
</evidence>
<dbReference type="InterPro" id="IPR048407">
    <property type="entry name" value="Dumpy_DPY"/>
</dbReference>
<comment type="caution">
    <text evidence="6">The sequence shown here is derived from an EMBL/GenBank/DDBJ whole genome shotgun (WGS) entry which is preliminary data.</text>
</comment>
<comment type="caution">
    <text evidence="1">Lacks conserved residue(s) required for the propagation of feature annotation.</text>
</comment>
<dbReference type="SUPFAM" id="SSF90148">
    <property type="entry name" value="DPY module"/>
    <property type="match status" value="4"/>
</dbReference>
<keyword evidence="1" id="KW-0245">EGF-like domain</keyword>
<dbReference type="SMART" id="SM00241">
    <property type="entry name" value="ZP"/>
    <property type="match status" value="1"/>
</dbReference>
<evidence type="ECO:0000313" key="7">
    <source>
        <dbReference type="Proteomes" id="UP001107558"/>
    </source>
</evidence>
<evidence type="ECO:0000259" key="4">
    <source>
        <dbReference type="PROSITE" id="PS50026"/>
    </source>
</evidence>
<dbReference type="Gene3D" id="2.10.25.10">
    <property type="entry name" value="Laminin"/>
    <property type="match status" value="1"/>
</dbReference>
<dbReference type="InterPro" id="IPR001507">
    <property type="entry name" value="ZP_dom"/>
</dbReference>
<dbReference type="Pfam" id="PF21164">
    <property type="entry name" value="Dumpy_DPY"/>
    <property type="match status" value="6"/>
</dbReference>
<dbReference type="SMART" id="SM00286">
    <property type="entry name" value="PTI"/>
    <property type="match status" value="13"/>
</dbReference>
<feature type="region of interest" description="Disordered" evidence="2">
    <location>
        <begin position="2537"/>
        <end position="2557"/>
    </location>
</feature>
<sequence>MSKSLYQCLPFRKRLSCSKSCCNLRMPPNYTGNAFEGCTRIIERPPVKDDPCNPNPCGRNAICENGICRCSNELYKGDPYVACRPECTNSGECSWDKACVRNKCVNPCQNICANNAVCTVQNHIPICQCPDGMTGDPFVQCRVYDEPKQPTNPCFPSPCGQNAQCRESSNGQAVCSCLPNMINSPPNCRPECLTSSECDLSKACQNQRCVDVCGPNTCGINAYCQARSHSPICRCNQNFEGDPFTRCNPIREDDPTPQNVCYPSPCGPNSICKEISGVPSCSCLPEYIGTPPNCRPECIINEDCSTLLACMNRKCGDPCINACGLNAKCSVINHKPICTCLDNYRGDPFYRYPCDVCGSNTYCSMSNNRALCQCKEDYYGDPYSRSGCQPECLNNADCPSYLACIDLKCKDPCSSQTCALEAQCRVSNHIVRCECNPGTQGDPYRYCGVMDVYKPPAEKDVCSPSPCGINAICRKSGSAYVCECINDYQGNAYGYGCSPECTINSECPASKSCYNYRCVDPCIGLCGYNARCHVINHNPFCTCNEKSVGDPFIGCTPIAEKKDPCYPNPCSGARNGICRVINEKAVCQYPECVQNDECPLTKACFNQKCGDPCINACGDNALCNVVNHKAVCSCPRGTTGTPFLRCTELHEPLPKPECTSDDECSLKKACSNNRCVDPCSFNSCGTGAKCYVQNHRSVCVCNERLTGNAFIACHEIGCRSDNDCPLSEACINKDCVNQCAYITCGQNAYCETEYHRAGCHCISGYHGNPLVRCEYKECTKDDDCRSDLTCINSKCVSPCQPNPCGLNSECTLTYNHNYLCVCQSGYTGNPLISCKEIQRQPTGCTGDVDCPSKLACFEDGLCKNPCEITKPCGKNAICRVEDSLPVRTMVCECRKGWTGNAEIECKQQPKPECEIDTDCRDPDICQNGRCLNACSNENNPCARTATCLARNHHAECRCKEGQIGDPFNNCITPQEPIQPGCKINSECPLDKACITGQCRDACLGMCGTNAECHTSYHRAICTCPQSWAGDPYRACYKPECTADQDCPYDKACISQHCLNPCTHSNTQCGKGAICTVHYHKASCECPKGTQGDALISCISGHCQYNEDCNDYEICDRLNRVCRPACQRDSCGINAECKGIQHTAICECKYRTRGDPYHECVEEKTLAKPDCINDIDCPSNLACMNEHCRNPCTEQRNVCSADQTCTVLDTIPLRTLVCKCPPDTVPDINRNCKPIARVESGCKSSNDCSNSDICLHGNCIPACKVEQCGINAICSSINHKAICSCPENYRGNPHIKCSYDQPIIPIEECSRDSDCANDQACINTKCINPCRNKHSCGNGAYCHAENHKATCRCPVGFNGNPDILCSPIDERVVGCKSVTECSPTESCINERCVSPCNCGENTECLVQDHIPTCRCKTGFAGNPIFGCIKVECTNDDECSSSLTCYNEKCVNPCAIGDPCAISAECFGHNHRATCRCPQGYQGSPFERCERVECYSNMDCPQDHECSNKHCINICRDKNPCAINAICSASNHIARCQCPDYMSEGDPFAYCYPKQKDLPECEYDSDCPSQRACIDNVCVNPCQKIQPCSRNSVCKVVDTLPVRTMICTCSENMIPDENGECHKLIEKKDGCTHDDECSDNLACISGTCKNPCNCAENSECTVVRHKPVCSCKPNFEGNPNIFCKRIGCRSNSECDHDKSCINSNCISPCLVDNPCAPNAECFVRANKAECKCANGYIGNPLVECRAIECLSNNDCPNDKFCDQINGVCLNPCHYESKCGNGAHCLAQNHNALCKCNDGLNGNPYILCKADEPLPECVHDADCPNTLACIDNKCKEPCTVLNPCTLPAKCQVVSTLPVRTILCICPEGYISSGSGICKPIESIKTIGCIADSDCVPEKSCVNNLCREPCNCGPNAECRIKEHKPICTCRQGYEGNAEIGCVKIGCLSNSECSSQHECINRQCVPVCKPDTCGRNAQCAGINHRALCTCDYGYTGDPQTECIHIECQTDSECPLSKACINHHCENPCEKTVTCGLNEQCSVFNHRPECSCAPGFTQDAEKGCIIKEEICHYDGDCPSQTACIRGACSNPCEVLEPCGVNSICKVLDTLPVRTMICECLPGYQGNAALQCDKQIDCPVDKQLNDQGECVCGSGMALNIYNECIICDVYKGYKIENGHCVCALERGMIIDERGNCICPEEHGYKLTSRGDCVLVDVPECQHNDDCPDDRYCKQDTKTCENPCDELRCGVNAFCNATNHAATCKCITDYTGDPYTHCNEIPRHRSDFQRPDMMVNCLADGVQVQINLKETGFNGVLYVKGYSKDEECRRVISLEDNTAPATEIFKVHFGSCGLFHVNGLASFVLVIQKHPKLVTYKAQAYHIRCVYQTGEQNVTLGFNVQMLTTAGTIANTGPPPQCTMKIVHSNGNEINSAEIGDNLMLQVEVQPASIYGGFARTCVAKTMEESVENEYIVTDENGCATDPSIFGEWEYDADTNTLMAHFNAFKFPSSDNIRFQCNIRVCFGKCQPVNCRGYNAFGRRRRREINDETQKENKSITTRSNDDDTGLEGTLREEITISSNAILTFEKRDGRYSNSDSLKPAAQRVEDICVSMIGLIIALIITALLALVAVAIAVSCWLMAYRRSGKKTTGPLSHPAEIPNPIFTTENSLNATEPIPDYLS</sequence>
<name>A0A9J6CJ53_POLVA</name>
<keyword evidence="3" id="KW-0472">Membrane</keyword>
<evidence type="ECO:0000256" key="2">
    <source>
        <dbReference type="SAM" id="MobiDB-lite"/>
    </source>
</evidence>
<dbReference type="SMART" id="SM00181">
    <property type="entry name" value="EGF"/>
    <property type="match status" value="35"/>
</dbReference>
<reference evidence="6" key="1">
    <citation type="submission" date="2021-03" db="EMBL/GenBank/DDBJ databases">
        <title>Chromosome level genome of the anhydrobiotic midge Polypedilum vanderplanki.</title>
        <authorList>
            <person name="Yoshida Y."/>
            <person name="Kikawada T."/>
            <person name="Gusev O."/>
        </authorList>
    </citation>
    <scope>NUCLEOTIDE SEQUENCE</scope>
    <source>
        <strain evidence="6">NIAS01</strain>
        <tissue evidence="6">Whole body or cell culture</tissue>
    </source>
</reference>
<feature type="compositionally biased region" description="Basic and acidic residues" evidence="2">
    <location>
        <begin position="2537"/>
        <end position="2546"/>
    </location>
</feature>
<feature type="domain" description="EGF-like" evidence="4">
    <location>
        <begin position="796"/>
        <end position="835"/>
    </location>
</feature>
<gene>
    <name evidence="6" type="ORF">PVAND_011420</name>
</gene>
<feature type="domain" description="EGF-like" evidence="4">
    <location>
        <begin position="458"/>
        <end position="498"/>
    </location>
</feature>
<proteinExistence type="predicted"/>